<dbReference type="PANTHER" id="PTHR12835:SF5">
    <property type="entry name" value="BIOTIN--PROTEIN LIGASE"/>
    <property type="match status" value="1"/>
</dbReference>
<dbReference type="InterPro" id="IPR004143">
    <property type="entry name" value="BPL_LPL_catalytic"/>
</dbReference>
<evidence type="ECO:0000256" key="5">
    <source>
        <dbReference type="HAMAP-Rule" id="MF_00978"/>
    </source>
</evidence>
<comment type="catalytic activity">
    <reaction evidence="5">
        <text>biotin + L-lysyl-[protein] + ATP = N(6)-biotinyl-L-lysyl-[protein] + AMP + diphosphate + H(+)</text>
        <dbReference type="Rhea" id="RHEA:11756"/>
        <dbReference type="Rhea" id="RHEA-COMP:9752"/>
        <dbReference type="Rhea" id="RHEA-COMP:10505"/>
        <dbReference type="ChEBI" id="CHEBI:15378"/>
        <dbReference type="ChEBI" id="CHEBI:29969"/>
        <dbReference type="ChEBI" id="CHEBI:30616"/>
        <dbReference type="ChEBI" id="CHEBI:33019"/>
        <dbReference type="ChEBI" id="CHEBI:57586"/>
        <dbReference type="ChEBI" id="CHEBI:83144"/>
        <dbReference type="ChEBI" id="CHEBI:456215"/>
        <dbReference type="EC" id="6.3.4.15"/>
    </reaction>
</comment>
<feature type="DNA-binding region" description="H-T-H motif" evidence="5">
    <location>
        <begin position="21"/>
        <end position="40"/>
    </location>
</feature>
<proteinExistence type="inferred from homology"/>
<dbReference type="EC" id="6.3.4.15" evidence="5"/>
<comment type="similarity">
    <text evidence="5">Belongs to the biotin--protein ligase family.</text>
</comment>
<dbReference type="HAMAP" id="MF_00978">
    <property type="entry name" value="Bifunct_BirA"/>
    <property type="match status" value="1"/>
</dbReference>
<keyword evidence="5" id="KW-0678">Repressor</keyword>
<dbReference type="PROSITE" id="PS51733">
    <property type="entry name" value="BPL_LPL_CATALYTIC"/>
    <property type="match status" value="1"/>
</dbReference>
<dbReference type="Proteomes" id="UP001432099">
    <property type="component" value="Chromosome"/>
</dbReference>
<dbReference type="InterPro" id="IPR045864">
    <property type="entry name" value="aa-tRNA-synth_II/BPL/LPL"/>
</dbReference>
<dbReference type="Pfam" id="PF03099">
    <property type="entry name" value="BPL_LplA_LipB"/>
    <property type="match status" value="1"/>
</dbReference>
<dbReference type="InterPro" id="IPR003142">
    <property type="entry name" value="BPL_C"/>
</dbReference>
<dbReference type="SUPFAM" id="SSF50037">
    <property type="entry name" value="C-terminal domain of transcriptional repressors"/>
    <property type="match status" value="1"/>
</dbReference>
<evidence type="ECO:0000313" key="8">
    <source>
        <dbReference type="Proteomes" id="UP001432099"/>
    </source>
</evidence>
<dbReference type="EMBL" id="AP028127">
    <property type="protein sequence ID" value="BEH90745.1"/>
    <property type="molecule type" value="Genomic_DNA"/>
</dbReference>
<protein>
    <recommendedName>
        <fullName evidence="5">Bifunctional ligase/repressor BirA</fullName>
    </recommendedName>
    <alternativeName>
        <fullName evidence="5">Biotin--[acetyl-CoA-carboxylase] ligase</fullName>
        <ecNumber evidence="5">6.3.4.15</ecNumber>
    </alternativeName>
    <alternativeName>
        <fullName evidence="5">Biotin--protein ligase</fullName>
    </alternativeName>
    <alternativeName>
        <fullName evidence="5">Biotin-[acetyl-CoA carboxylase] synthetase</fullName>
    </alternativeName>
</protein>
<feature type="binding site" evidence="5">
    <location>
        <position position="116"/>
    </location>
    <ligand>
        <name>biotin</name>
        <dbReference type="ChEBI" id="CHEBI:57586"/>
    </ligand>
</feature>
<keyword evidence="1 5" id="KW-0436">Ligase</keyword>
<keyword evidence="3 5" id="KW-0067">ATP-binding</keyword>
<dbReference type="InterPro" id="IPR036390">
    <property type="entry name" value="WH_DNA-bd_sf"/>
</dbReference>
<reference evidence="7" key="1">
    <citation type="journal article" date="2024" name="Int. J. Syst. Evol. Microbiol.">
        <title>Turicibacter faecis sp. nov., isolated from faeces of heart failure mouse model.</title>
        <authorList>
            <person name="Imamura Y."/>
            <person name="Motooka D."/>
            <person name="Nakajima Y."/>
            <person name="Ito S."/>
            <person name="Kitakaze M."/>
            <person name="Iida T."/>
            <person name="Nakamura S."/>
        </authorList>
    </citation>
    <scope>NUCLEOTIDE SEQUENCE</scope>
    <source>
        <strain evidence="7">TC023</strain>
    </source>
</reference>
<comment type="function">
    <text evidence="5">Acts both as a biotin--[acetyl-CoA-carboxylase] ligase and a repressor.</text>
</comment>
<dbReference type="CDD" id="cd16442">
    <property type="entry name" value="BPL"/>
    <property type="match status" value="1"/>
</dbReference>
<dbReference type="Pfam" id="PF08279">
    <property type="entry name" value="HTH_11"/>
    <property type="match status" value="1"/>
</dbReference>
<gene>
    <name evidence="5 7" type="primary">birA</name>
    <name evidence="7" type="ORF">T23_08470</name>
</gene>
<accession>A0ABN6ZFL4</accession>
<keyword evidence="5" id="KW-0804">Transcription</keyword>
<dbReference type="InterPro" id="IPR008988">
    <property type="entry name" value="Transcriptional_repressor_C"/>
</dbReference>
<keyword evidence="2 5" id="KW-0547">Nucleotide-binding</keyword>
<keyword evidence="8" id="KW-1185">Reference proteome</keyword>
<dbReference type="NCBIfam" id="TIGR00121">
    <property type="entry name" value="birA_ligase"/>
    <property type="match status" value="1"/>
</dbReference>
<evidence type="ECO:0000256" key="1">
    <source>
        <dbReference type="ARBA" id="ARBA00022598"/>
    </source>
</evidence>
<dbReference type="GO" id="GO:0016874">
    <property type="term" value="F:ligase activity"/>
    <property type="evidence" value="ECO:0007669"/>
    <property type="project" value="UniProtKB-KW"/>
</dbReference>
<evidence type="ECO:0000259" key="6">
    <source>
        <dbReference type="PROSITE" id="PS51733"/>
    </source>
</evidence>
<feature type="domain" description="BPL/LPL catalytic" evidence="6">
    <location>
        <begin position="85"/>
        <end position="257"/>
    </location>
</feature>
<dbReference type="PANTHER" id="PTHR12835">
    <property type="entry name" value="BIOTIN PROTEIN LIGASE"/>
    <property type="match status" value="1"/>
</dbReference>
<feature type="binding site" evidence="5">
    <location>
        <position position="187"/>
    </location>
    <ligand>
        <name>biotin</name>
        <dbReference type="ChEBI" id="CHEBI:57586"/>
    </ligand>
</feature>
<keyword evidence="4 5" id="KW-0092">Biotin</keyword>
<dbReference type="Pfam" id="PF02237">
    <property type="entry name" value="BPL_C"/>
    <property type="match status" value="1"/>
</dbReference>
<dbReference type="Gene3D" id="3.30.930.10">
    <property type="entry name" value="Bira Bifunctional Protein, Domain 2"/>
    <property type="match status" value="1"/>
</dbReference>
<sequence length="321" mass="36385">MELKQEVLALFMNHHDEVISGQEIANRLSFSRTAIWKVIKQLREEGYPIESIGNKGYRLCQVRDPLSRDLIIKALHSDYQKIQLEIYPQVDSTNTRAKVRAIEGAQHGHVILADEQTRGHGRFGRPFYSPKGEGLYMSLILRPQMHLSQSVYVTMQVAVLICRVLERLTHQAPSIKWVNDIYLGDKKVCGILTEAVTDFETGQVQYMILGIGLNVWNEEFPDELKQIATALTPLKTTRNEICAALLNEVLPISSSFSFDEEILVEYKRRSNVLGKTVEFVKNRAPIEGVAEDIDETGGLIVRLQNGEVETLHSGEVSIRRK</sequence>
<dbReference type="SUPFAM" id="SSF46785">
    <property type="entry name" value="Winged helix' DNA-binding domain"/>
    <property type="match status" value="1"/>
</dbReference>
<organism evidence="7 8">
    <name type="scientific">Turicibacter faecis</name>
    <dbReference type="NCBI Taxonomy" id="2963365"/>
    <lineage>
        <taxon>Bacteria</taxon>
        <taxon>Bacillati</taxon>
        <taxon>Bacillota</taxon>
        <taxon>Erysipelotrichia</taxon>
        <taxon>Erysipelotrichales</taxon>
        <taxon>Turicibacteraceae</taxon>
        <taxon>Turicibacter</taxon>
    </lineage>
</organism>
<evidence type="ECO:0000256" key="3">
    <source>
        <dbReference type="ARBA" id="ARBA00022840"/>
    </source>
</evidence>
<evidence type="ECO:0000256" key="4">
    <source>
        <dbReference type="ARBA" id="ARBA00023267"/>
    </source>
</evidence>
<comment type="caution">
    <text evidence="5">Lacks conserved residue(s) required for the propagation of feature annotation.</text>
</comment>
<dbReference type="Gene3D" id="2.30.30.100">
    <property type="match status" value="1"/>
</dbReference>
<dbReference type="InterPro" id="IPR004408">
    <property type="entry name" value="Biotin_CoA_COase_ligase"/>
</dbReference>
<dbReference type="InterPro" id="IPR030855">
    <property type="entry name" value="Bifunct_BirA"/>
</dbReference>
<keyword evidence="5" id="KW-0238">DNA-binding</keyword>
<evidence type="ECO:0000313" key="7">
    <source>
        <dbReference type="EMBL" id="BEH90745.1"/>
    </source>
</evidence>
<dbReference type="RefSeq" id="WP_161832067.1">
    <property type="nucleotide sequence ID" value="NZ_AP028127.1"/>
</dbReference>
<dbReference type="InterPro" id="IPR036388">
    <property type="entry name" value="WH-like_DNA-bd_sf"/>
</dbReference>
<dbReference type="Gene3D" id="1.10.10.10">
    <property type="entry name" value="Winged helix-like DNA-binding domain superfamily/Winged helix DNA-binding domain"/>
    <property type="match status" value="1"/>
</dbReference>
<feature type="binding site" evidence="5">
    <location>
        <begin position="92"/>
        <end position="94"/>
    </location>
    <ligand>
        <name>biotin</name>
        <dbReference type="ChEBI" id="CHEBI:57586"/>
    </ligand>
</feature>
<evidence type="ECO:0000256" key="2">
    <source>
        <dbReference type="ARBA" id="ARBA00022741"/>
    </source>
</evidence>
<name>A0ABN6ZFL4_9FIRM</name>
<dbReference type="InterPro" id="IPR013196">
    <property type="entry name" value="HTH_11"/>
</dbReference>
<keyword evidence="5" id="KW-0805">Transcription regulation</keyword>
<dbReference type="SUPFAM" id="SSF55681">
    <property type="entry name" value="Class II aaRS and biotin synthetases"/>
    <property type="match status" value="1"/>
</dbReference>